<dbReference type="InterPro" id="IPR000675">
    <property type="entry name" value="Cutinase/axe"/>
</dbReference>
<gene>
    <name evidence="6" type="ORF">EV378_5379</name>
</gene>
<dbReference type="EMBL" id="SMFZ01000002">
    <property type="protein sequence ID" value="TCK21396.1"/>
    <property type="molecule type" value="Genomic_DNA"/>
</dbReference>
<keyword evidence="3" id="KW-0378">Hydrolase</keyword>
<evidence type="ECO:0000256" key="2">
    <source>
        <dbReference type="ARBA" id="ARBA00022487"/>
    </source>
</evidence>
<evidence type="ECO:0000256" key="5">
    <source>
        <dbReference type="SAM" id="SignalP"/>
    </source>
</evidence>
<dbReference type="SMART" id="SM01110">
    <property type="entry name" value="Cutinase"/>
    <property type="match status" value="1"/>
</dbReference>
<evidence type="ECO:0000256" key="4">
    <source>
        <dbReference type="ARBA" id="ARBA00023157"/>
    </source>
</evidence>
<keyword evidence="4" id="KW-1015">Disulfide bond</keyword>
<protein>
    <submittedName>
        <fullName evidence="6">Cutinase</fullName>
    </submittedName>
</protein>
<organism evidence="6 7">
    <name type="scientific">Pseudonocardia endophytica</name>
    <dbReference type="NCBI Taxonomy" id="401976"/>
    <lineage>
        <taxon>Bacteria</taxon>
        <taxon>Bacillati</taxon>
        <taxon>Actinomycetota</taxon>
        <taxon>Actinomycetes</taxon>
        <taxon>Pseudonocardiales</taxon>
        <taxon>Pseudonocardiaceae</taxon>
        <taxon>Pseudonocardia</taxon>
    </lineage>
</organism>
<dbReference type="Gene3D" id="3.40.50.1820">
    <property type="entry name" value="alpha/beta hydrolase"/>
    <property type="match status" value="1"/>
</dbReference>
<keyword evidence="2" id="KW-0719">Serine esterase</keyword>
<dbReference type="Proteomes" id="UP000295560">
    <property type="component" value="Unassembled WGS sequence"/>
</dbReference>
<sequence length="269" mass="28757">MARTLISAVLTAVILLVSTVWLSSSAMAGPGCPDVSIVTVPGSHQGAANGDSYGGGVEVDSVIGRVRKTITSKRPNISYSIHPTDYPAKLDIHYFESKNEGYNTTYEWLQNFRDCKNTKVIIAGFSQGAHIVGDLLNTIARTNSPIPQDKLLGGVLIADPGFNAGSPGATRIGFGFGEGVAGARPPFPSSMPVKSVCLRGDLVCDSYIQRLALAPPPARATVIGLQVFAELRNKDHESRYLYTDWPGTKSTISEYLGGWLSERVLATTK</sequence>
<feature type="signal peptide" evidence="5">
    <location>
        <begin position="1"/>
        <end position="28"/>
    </location>
</feature>
<comment type="similarity">
    <text evidence="1">Belongs to the cutinase family.</text>
</comment>
<dbReference type="SUPFAM" id="SSF53474">
    <property type="entry name" value="alpha/beta-Hydrolases"/>
    <property type="match status" value="1"/>
</dbReference>
<evidence type="ECO:0000256" key="1">
    <source>
        <dbReference type="ARBA" id="ARBA00007534"/>
    </source>
</evidence>
<evidence type="ECO:0000313" key="6">
    <source>
        <dbReference type="EMBL" id="TCK21396.1"/>
    </source>
</evidence>
<evidence type="ECO:0000256" key="3">
    <source>
        <dbReference type="ARBA" id="ARBA00022801"/>
    </source>
</evidence>
<accession>A0A4V2PHN7</accession>
<keyword evidence="7" id="KW-1185">Reference proteome</keyword>
<dbReference type="PANTHER" id="PTHR33630">
    <property type="entry name" value="CUTINASE RV1984C-RELATED-RELATED"/>
    <property type="match status" value="1"/>
</dbReference>
<proteinExistence type="inferred from homology"/>
<dbReference type="GO" id="GO:0052689">
    <property type="term" value="F:carboxylic ester hydrolase activity"/>
    <property type="evidence" value="ECO:0007669"/>
    <property type="project" value="UniProtKB-KW"/>
</dbReference>
<feature type="chain" id="PRO_5038645262" evidence="5">
    <location>
        <begin position="29"/>
        <end position="269"/>
    </location>
</feature>
<dbReference type="InterPro" id="IPR029058">
    <property type="entry name" value="AB_hydrolase_fold"/>
</dbReference>
<dbReference type="AlphaFoldDB" id="A0A4V2PHN7"/>
<keyword evidence="5" id="KW-0732">Signal</keyword>
<dbReference type="PANTHER" id="PTHR33630:SF9">
    <property type="entry name" value="CUTINASE 4"/>
    <property type="match status" value="1"/>
</dbReference>
<comment type="caution">
    <text evidence="6">The sequence shown here is derived from an EMBL/GenBank/DDBJ whole genome shotgun (WGS) entry which is preliminary data.</text>
</comment>
<dbReference type="Pfam" id="PF01083">
    <property type="entry name" value="Cutinase"/>
    <property type="match status" value="1"/>
</dbReference>
<reference evidence="6 7" key="1">
    <citation type="submission" date="2019-03" db="EMBL/GenBank/DDBJ databases">
        <title>Sequencing the genomes of 1000 actinobacteria strains.</title>
        <authorList>
            <person name="Klenk H.-P."/>
        </authorList>
    </citation>
    <scope>NUCLEOTIDE SEQUENCE [LARGE SCALE GENOMIC DNA]</scope>
    <source>
        <strain evidence="6 7">DSM 44969</strain>
    </source>
</reference>
<name>A0A4V2PHN7_PSEEN</name>
<evidence type="ECO:0000313" key="7">
    <source>
        <dbReference type="Proteomes" id="UP000295560"/>
    </source>
</evidence>